<dbReference type="Gene3D" id="3.40.30.10">
    <property type="entry name" value="Glutaredoxin"/>
    <property type="match status" value="1"/>
</dbReference>
<dbReference type="CDD" id="cd02966">
    <property type="entry name" value="TlpA_like_family"/>
    <property type="match status" value="1"/>
</dbReference>
<evidence type="ECO:0000313" key="2">
    <source>
        <dbReference type="EMBL" id="GAA4823857.1"/>
    </source>
</evidence>
<sequence length="180" mass="21054">MRFLYYGIIFISLIQACQPKNVQSEWPQPLEVLKTSAGPIAVYDYEHIEPLFQRNNDTTYVINFWATWCKPCVEELPAFQQLDKEYKGRKVKVLLVSLDMKDDKVAERLGKFIQKKDLKSTVVFLDDPDANSWITKVDPNWSGAIPATLIYNVEKRRFFEKSFDYETLSKELEEVMGLEQ</sequence>
<reference evidence="3" key="1">
    <citation type="journal article" date="2019" name="Int. J. Syst. Evol. Microbiol.">
        <title>The Global Catalogue of Microorganisms (GCM) 10K type strain sequencing project: providing services to taxonomists for standard genome sequencing and annotation.</title>
        <authorList>
            <consortium name="The Broad Institute Genomics Platform"/>
            <consortium name="The Broad Institute Genome Sequencing Center for Infectious Disease"/>
            <person name="Wu L."/>
            <person name="Ma J."/>
        </authorList>
    </citation>
    <scope>NUCLEOTIDE SEQUENCE [LARGE SCALE GENOMIC DNA]</scope>
    <source>
        <strain evidence="3">JCM 18326</strain>
    </source>
</reference>
<evidence type="ECO:0000259" key="1">
    <source>
        <dbReference type="PROSITE" id="PS51352"/>
    </source>
</evidence>
<dbReference type="PROSITE" id="PS51352">
    <property type="entry name" value="THIOREDOXIN_2"/>
    <property type="match status" value="1"/>
</dbReference>
<dbReference type="Pfam" id="PF00578">
    <property type="entry name" value="AhpC-TSA"/>
    <property type="match status" value="1"/>
</dbReference>
<keyword evidence="3" id="KW-1185">Reference proteome</keyword>
<dbReference type="PANTHER" id="PTHR42852:SF13">
    <property type="entry name" value="PROTEIN DIPZ"/>
    <property type="match status" value="1"/>
</dbReference>
<dbReference type="PROSITE" id="PS51257">
    <property type="entry name" value="PROKAR_LIPOPROTEIN"/>
    <property type="match status" value="1"/>
</dbReference>
<gene>
    <name evidence="2" type="ORF">GCM10023331_05400</name>
</gene>
<comment type="caution">
    <text evidence="2">The sequence shown here is derived from an EMBL/GenBank/DDBJ whole genome shotgun (WGS) entry which is preliminary data.</text>
</comment>
<dbReference type="InterPro" id="IPR050553">
    <property type="entry name" value="Thioredoxin_ResA/DsbE_sf"/>
</dbReference>
<dbReference type="SUPFAM" id="SSF52833">
    <property type="entry name" value="Thioredoxin-like"/>
    <property type="match status" value="1"/>
</dbReference>
<name>A0ABP9D1E2_9BACT</name>
<dbReference type="InterPro" id="IPR036249">
    <property type="entry name" value="Thioredoxin-like_sf"/>
</dbReference>
<dbReference type="Proteomes" id="UP001500298">
    <property type="component" value="Unassembled WGS sequence"/>
</dbReference>
<accession>A0ABP9D1E2</accession>
<protein>
    <recommendedName>
        <fullName evidence="1">Thioredoxin domain-containing protein</fullName>
    </recommendedName>
</protein>
<proteinExistence type="predicted"/>
<feature type="domain" description="Thioredoxin" evidence="1">
    <location>
        <begin position="22"/>
        <end position="177"/>
    </location>
</feature>
<dbReference type="InterPro" id="IPR000866">
    <property type="entry name" value="AhpC/TSA"/>
</dbReference>
<dbReference type="RefSeq" id="WP_345368989.1">
    <property type="nucleotide sequence ID" value="NZ_BAABJX010000010.1"/>
</dbReference>
<dbReference type="InterPro" id="IPR013766">
    <property type="entry name" value="Thioredoxin_domain"/>
</dbReference>
<organism evidence="2 3">
    <name type="scientific">Algivirga pacifica</name>
    <dbReference type="NCBI Taxonomy" id="1162670"/>
    <lineage>
        <taxon>Bacteria</taxon>
        <taxon>Pseudomonadati</taxon>
        <taxon>Bacteroidota</taxon>
        <taxon>Cytophagia</taxon>
        <taxon>Cytophagales</taxon>
        <taxon>Flammeovirgaceae</taxon>
        <taxon>Algivirga</taxon>
    </lineage>
</organism>
<dbReference type="PANTHER" id="PTHR42852">
    <property type="entry name" value="THIOL:DISULFIDE INTERCHANGE PROTEIN DSBE"/>
    <property type="match status" value="1"/>
</dbReference>
<evidence type="ECO:0000313" key="3">
    <source>
        <dbReference type="Proteomes" id="UP001500298"/>
    </source>
</evidence>
<dbReference type="EMBL" id="BAABJX010000010">
    <property type="protein sequence ID" value="GAA4823857.1"/>
    <property type="molecule type" value="Genomic_DNA"/>
</dbReference>